<comment type="caution">
    <text evidence="10">The sequence shown here is derived from an EMBL/GenBank/DDBJ whole genome shotgun (WGS) entry which is preliminary data.</text>
</comment>
<dbReference type="GO" id="GO:0140104">
    <property type="term" value="F:molecular carrier activity"/>
    <property type="evidence" value="ECO:0007669"/>
    <property type="project" value="InterPro"/>
</dbReference>
<dbReference type="CDD" id="cd01005">
    <property type="entry name" value="PBP2_CysP"/>
    <property type="match status" value="1"/>
</dbReference>
<keyword evidence="4 9" id="KW-0732">Signal</keyword>
<dbReference type="PANTHER" id="PTHR30368:SF2">
    <property type="entry name" value="SULFATE-BINDING PROTEIN"/>
    <property type="match status" value="1"/>
</dbReference>
<keyword evidence="11" id="KW-1185">Reference proteome</keyword>
<dbReference type="SUPFAM" id="SSF53850">
    <property type="entry name" value="Periplasmic binding protein-like II"/>
    <property type="match status" value="1"/>
</dbReference>
<keyword evidence="5" id="KW-0574">Periplasm</keyword>
<feature type="region of interest" description="Disordered" evidence="8">
    <location>
        <begin position="32"/>
        <end position="68"/>
    </location>
</feature>
<evidence type="ECO:0000256" key="5">
    <source>
        <dbReference type="ARBA" id="ARBA00022764"/>
    </source>
</evidence>
<feature type="chain" id="PRO_5012782315" description="Sulfate-binding protein" evidence="9">
    <location>
        <begin position="26"/>
        <end position="380"/>
    </location>
</feature>
<dbReference type="PANTHER" id="PTHR30368">
    <property type="entry name" value="SULFATE-BINDING PROTEIN"/>
    <property type="match status" value="1"/>
</dbReference>
<dbReference type="InterPro" id="IPR000957">
    <property type="entry name" value="Sulphate/thiosulphate-bd_CS"/>
</dbReference>
<accession>A0A229NT85</accession>
<dbReference type="RefSeq" id="WP_089526703.1">
    <property type="nucleotide sequence ID" value="NZ_NMUQ01000004.1"/>
</dbReference>
<comment type="function">
    <text evidence="6">This protein specifically binds sulfate and is involved in its transmembrane transport.</text>
</comment>
<dbReference type="Gene3D" id="3.40.190.10">
    <property type="entry name" value="Periplasmic binding protein-like II"/>
    <property type="match status" value="2"/>
</dbReference>
<sequence>MTQKKNSFLKLPVLLLTTSLVLGLAACGSGNSNSNNGGSGGAGTPAGNTGVNAANNANTGTEANTTPKEPVELLNVSYDPTRELYVSFNAAFAKYWKKKTGQEVTIKQSHGGSGKQSLSVISGLKADVVTLALGYDIDAIAERGLINKDWKSKFQSNSAPYTSTIVFLVRKGNPKGIKDWNDLVKPDVEVITPNPATSGGARWNYLAAWGYAQKQDGGDETKTKEFMKQLFQNVPVLDSGARGSTTTFTERGIGDVLLAWENEAFLSQKELGDKFEIVYPSLSILAEPPVAIVDKVVDDRGTREVAEAYLKYLYTEEGQRIAADHFYRPINPDIAAQYKDKFKELELLQIDKDFGGWAEAQKKHFAEGGTFDEIYKPGSK</sequence>
<evidence type="ECO:0000256" key="7">
    <source>
        <dbReference type="ARBA" id="ARBA00041180"/>
    </source>
</evidence>
<dbReference type="GO" id="GO:0042597">
    <property type="term" value="C:periplasmic space"/>
    <property type="evidence" value="ECO:0007669"/>
    <property type="project" value="UniProtKB-SubCell"/>
</dbReference>
<dbReference type="AlphaFoldDB" id="A0A229NT85"/>
<evidence type="ECO:0000313" key="10">
    <source>
        <dbReference type="EMBL" id="OXM13056.1"/>
    </source>
</evidence>
<reference evidence="10 11" key="1">
    <citation type="submission" date="2017-07" db="EMBL/GenBank/DDBJ databases">
        <title>Paenibacillus herberti R33 genome sequencing and assembly.</title>
        <authorList>
            <person name="Su W."/>
        </authorList>
    </citation>
    <scope>NUCLEOTIDE SEQUENCE [LARGE SCALE GENOMIC DNA]</scope>
    <source>
        <strain evidence="10 11">R33</strain>
    </source>
</reference>
<gene>
    <name evidence="10" type="ORF">CGZ75_23015</name>
</gene>
<dbReference type="NCBIfam" id="NF008022">
    <property type="entry name" value="PRK10752.1"/>
    <property type="match status" value="1"/>
</dbReference>
<comment type="similarity">
    <text evidence="2">Belongs to the prokaryotic sulfate-binding protein family.</text>
</comment>
<evidence type="ECO:0000256" key="6">
    <source>
        <dbReference type="ARBA" id="ARBA00037097"/>
    </source>
</evidence>
<dbReference type="InterPro" id="IPR005669">
    <property type="entry name" value="Thiosulph/SO4-bd"/>
</dbReference>
<feature type="signal peptide" evidence="9">
    <location>
        <begin position="1"/>
        <end position="25"/>
    </location>
</feature>
<dbReference type="Pfam" id="PF13531">
    <property type="entry name" value="SBP_bac_11"/>
    <property type="match status" value="1"/>
</dbReference>
<name>A0A229NT85_9BACL</name>
<dbReference type="GO" id="GO:1902358">
    <property type="term" value="P:sulfate transmembrane transport"/>
    <property type="evidence" value="ECO:0007669"/>
    <property type="project" value="InterPro"/>
</dbReference>
<protein>
    <recommendedName>
        <fullName evidence="7">Sulfate-binding protein</fullName>
    </recommendedName>
</protein>
<keyword evidence="3" id="KW-0813">Transport</keyword>
<evidence type="ECO:0000256" key="8">
    <source>
        <dbReference type="SAM" id="MobiDB-lite"/>
    </source>
</evidence>
<dbReference type="OrthoDB" id="9802127at2"/>
<dbReference type="NCBIfam" id="NF008106">
    <property type="entry name" value="PRK10852.1"/>
    <property type="match status" value="1"/>
</dbReference>
<proteinExistence type="inferred from homology"/>
<dbReference type="EMBL" id="NMUQ01000004">
    <property type="protein sequence ID" value="OXM13056.1"/>
    <property type="molecule type" value="Genomic_DNA"/>
</dbReference>
<dbReference type="Proteomes" id="UP000215145">
    <property type="component" value="Unassembled WGS sequence"/>
</dbReference>
<dbReference type="PROSITE" id="PS00401">
    <property type="entry name" value="PROK_SULFATE_BIND_1"/>
    <property type="match status" value="1"/>
</dbReference>
<evidence type="ECO:0000313" key="11">
    <source>
        <dbReference type="Proteomes" id="UP000215145"/>
    </source>
</evidence>
<evidence type="ECO:0000256" key="9">
    <source>
        <dbReference type="SAM" id="SignalP"/>
    </source>
</evidence>
<evidence type="ECO:0000256" key="1">
    <source>
        <dbReference type="ARBA" id="ARBA00004418"/>
    </source>
</evidence>
<organism evidence="10 11">
    <name type="scientific">Paenibacillus herberti</name>
    <dbReference type="NCBI Taxonomy" id="1619309"/>
    <lineage>
        <taxon>Bacteria</taxon>
        <taxon>Bacillati</taxon>
        <taxon>Bacillota</taxon>
        <taxon>Bacilli</taxon>
        <taxon>Bacillales</taxon>
        <taxon>Paenibacillaceae</taxon>
        <taxon>Paenibacillus</taxon>
    </lineage>
</organism>
<comment type="subcellular location">
    <subcellularLocation>
        <location evidence="1">Periplasm</location>
    </subcellularLocation>
</comment>
<evidence type="ECO:0000256" key="3">
    <source>
        <dbReference type="ARBA" id="ARBA00022448"/>
    </source>
</evidence>
<dbReference type="NCBIfam" id="TIGR00971">
    <property type="entry name" value="3a0106s03"/>
    <property type="match status" value="1"/>
</dbReference>
<evidence type="ECO:0000256" key="4">
    <source>
        <dbReference type="ARBA" id="ARBA00022729"/>
    </source>
</evidence>
<evidence type="ECO:0000256" key="2">
    <source>
        <dbReference type="ARBA" id="ARBA00006099"/>
    </source>
</evidence>
<dbReference type="PROSITE" id="PS51257">
    <property type="entry name" value="PROKAR_LIPOPROTEIN"/>
    <property type="match status" value="1"/>
</dbReference>
<feature type="compositionally biased region" description="Low complexity" evidence="8">
    <location>
        <begin position="45"/>
        <end position="66"/>
    </location>
</feature>